<dbReference type="GO" id="GO:0016655">
    <property type="term" value="F:oxidoreductase activity, acting on NAD(P)H, quinone or similar compound as acceptor"/>
    <property type="evidence" value="ECO:0007669"/>
    <property type="project" value="UniProtKB-UniRule"/>
</dbReference>
<evidence type="ECO:0000256" key="5">
    <source>
        <dbReference type="ARBA" id="ARBA00022719"/>
    </source>
</evidence>
<keyword evidence="9 13" id="KW-1133">Transmembrane helix</keyword>
<feature type="transmembrane region" description="Helical" evidence="13">
    <location>
        <begin position="392"/>
        <end position="414"/>
    </location>
</feature>
<sequence>MWHVQNENFILDSTRIFMKAFHLLLFDGSFIFPECILIFGLILLLMIDSTSDQKDMPWLYFISSTSLVMSITALLFRWREEPMISFSGNFQTNNFNEIFQFLILLCSTLCIPLSVEYIECTEMAITEFLLFVLTATLGGMFLCGANDLITIFVAPECFSLCSYLLSGYTKKDVRSNEATTKYLLMGGASSSILVHGFSWLYGSSGGEIELQEIVNGLINTQMYNSPGISIALIFITVGIGFKLSPAPSHQWTPDVYEGSPTPVVAFLSVTSKVAASASATRIFDIPFYFSSNEWHLLLEILAILSMIVGNLIAITQTSMKRMLAYSSIGQIGYVIIGIIVGDSNGGYASMITYMLFYISMNLGTFACIVLFGLRTGTDNIRDYAGLYTKDPFLALSLALCLLSLGGLPPLAGFFGKLHLFWCGWQAGLYFLVSIGLLTSVLSIYYYLKIIKLLMTGQNQEITPHVRNYRRSPLRSNNSIELSMIVCVIASTIPGISMSPIIEIAQDTLF</sequence>
<dbReference type="NCBIfam" id="NF002701">
    <property type="entry name" value="PRK02504.1"/>
    <property type="match status" value="1"/>
</dbReference>
<comment type="subcellular location">
    <subcellularLocation>
        <location evidence="1">Membrane</location>
        <topology evidence="1">Multi-pass membrane protein</topology>
    </subcellularLocation>
    <subcellularLocation>
        <location evidence="13">Plastid</location>
        <location evidence="13">Chloroplast thylakoid membrane</location>
        <topology evidence="13">Multi-pass membrane protein</topology>
    </subcellularLocation>
</comment>
<dbReference type="EMBL" id="MK138584">
    <property type="protein sequence ID" value="QNS25957.1"/>
    <property type="molecule type" value="Genomic_DNA"/>
</dbReference>
<evidence type="ECO:0000259" key="14">
    <source>
        <dbReference type="Pfam" id="PF00361"/>
    </source>
</evidence>
<geneLocation type="chloroplast" evidence="16"/>
<comment type="subunit">
    <text evidence="13">NDH is composed of at least 16 different subunits, 5 of which are encoded in the nucleus.</text>
</comment>
<evidence type="ECO:0000256" key="2">
    <source>
        <dbReference type="ARBA" id="ARBA00022448"/>
    </source>
</evidence>
<organism evidence="16">
    <name type="scientific">Carrierea calycina</name>
    <dbReference type="NCBI Taxonomy" id="312356"/>
    <lineage>
        <taxon>Eukaryota</taxon>
        <taxon>Viridiplantae</taxon>
        <taxon>Streptophyta</taxon>
        <taxon>Embryophyta</taxon>
        <taxon>Tracheophyta</taxon>
        <taxon>Spermatophyta</taxon>
        <taxon>Magnoliopsida</taxon>
        <taxon>eudicotyledons</taxon>
        <taxon>Gunneridae</taxon>
        <taxon>Pentapetalae</taxon>
        <taxon>rosids</taxon>
        <taxon>fabids</taxon>
        <taxon>Malpighiales</taxon>
        <taxon>Salicaceae</taxon>
        <taxon>Flacourtieae</taxon>
        <taxon>Carrierea</taxon>
    </lineage>
</organism>
<dbReference type="InterPro" id="IPR010096">
    <property type="entry name" value="NADH-Q_OxRdtase_suN/2"/>
</dbReference>
<feature type="transmembrane region" description="Helical" evidence="13">
    <location>
        <begin position="322"/>
        <end position="341"/>
    </location>
</feature>
<keyword evidence="12 13" id="KW-0472">Membrane</keyword>
<feature type="transmembrane region" description="Helical" evidence="13">
    <location>
        <begin position="20"/>
        <end position="46"/>
    </location>
</feature>
<reference evidence="16" key="1">
    <citation type="submission" date="2018-11" db="EMBL/GenBank/DDBJ databases">
        <authorList>
            <person name="Xu S."/>
        </authorList>
    </citation>
    <scope>NUCLEOTIDE SEQUENCE</scope>
</reference>
<keyword evidence="3 16" id="KW-0150">Chloroplast</keyword>
<keyword evidence="11 13" id="KW-0793">Thylakoid</keyword>
<keyword evidence="10 13" id="KW-0520">NAD</keyword>
<evidence type="ECO:0000256" key="1">
    <source>
        <dbReference type="ARBA" id="ARBA00004141"/>
    </source>
</evidence>
<evidence type="ECO:0000256" key="7">
    <source>
        <dbReference type="ARBA" id="ARBA00022957"/>
    </source>
</evidence>
<accession>A0A7H1CQG3</accession>
<name>A0A7H1CQG3_9ROSI</name>
<feature type="transmembrane region" description="Helical" evidence="13">
    <location>
        <begin position="347"/>
        <end position="371"/>
    </location>
</feature>
<evidence type="ECO:0000256" key="13">
    <source>
        <dbReference type="HAMAP-Rule" id="MF_00445"/>
    </source>
</evidence>
<comment type="similarity">
    <text evidence="13">Belongs to the complex I subunit 2 family.</text>
</comment>
<evidence type="ECO:0000259" key="15">
    <source>
        <dbReference type="Pfam" id="PF19530"/>
    </source>
</evidence>
<dbReference type="NCBIfam" id="TIGR01770">
    <property type="entry name" value="NDH_I_N"/>
    <property type="match status" value="1"/>
</dbReference>
<dbReference type="PANTHER" id="PTHR22773">
    <property type="entry name" value="NADH DEHYDROGENASE"/>
    <property type="match status" value="1"/>
</dbReference>
<dbReference type="GO" id="GO:0009535">
    <property type="term" value="C:chloroplast thylakoid membrane"/>
    <property type="evidence" value="ECO:0007669"/>
    <property type="project" value="UniProtKB-SubCell"/>
</dbReference>
<keyword evidence="16" id="KW-0934">Plastid</keyword>
<feature type="domain" description="NAD(P)H-quinone oxidoreductase subunit 2 N-terminal" evidence="15">
    <location>
        <begin position="17"/>
        <end position="116"/>
    </location>
</feature>
<keyword evidence="5 13" id="KW-0874">Quinone</keyword>
<feature type="transmembrane region" description="Helical" evidence="13">
    <location>
        <begin position="295"/>
        <end position="315"/>
    </location>
</feature>
<evidence type="ECO:0000313" key="16">
    <source>
        <dbReference type="EMBL" id="QNS25971.1"/>
    </source>
</evidence>
<evidence type="ECO:0000256" key="4">
    <source>
        <dbReference type="ARBA" id="ARBA00022692"/>
    </source>
</evidence>
<feature type="transmembrane region" description="Helical" evidence="13">
    <location>
        <begin position="125"/>
        <end position="142"/>
    </location>
</feature>
<dbReference type="GO" id="GO:0019684">
    <property type="term" value="P:photosynthesis, light reaction"/>
    <property type="evidence" value="ECO:0007669"/>
    <property type="project" value="UniProtKB-UniRule"/>
</dbReference>
<keyword evidence="6 13" id="KW-0521">NADP</keyword>
<dbReference type="HAMAP" id="MF_00445">
    <property type="entry name" value="NDH1_NuoN_1"/>
    <property type="match status" value="1"/>
</dbReference>
<proteinExistence type="inferred from homology"/>
<evidence type="ECO:0000256" key="9">
    <source>
        <dbReference type="ARBA" id="ARBA00022989"/>
    </source>
</evidence>
<dbReference type="InterPro" id="IPR001750">
    <property type="entry name" value="ND/Mrp_TM"/>
</dbReference>
<comment type="catalytic activity">
    <reaction evidence="13">
        <text>a plastoquinone + NADH + (n+1) H(+)(in) = a plastoquinol + NAD(+) + n H(+)(out)</text>
        <dbReference type="Rhea" id="RHEA:42608"/>
        <dbReference type="Rhea" id="RHEA-COMP:9561"/>
        <dbReference type="Rhea" id="RHEA-COMP:9562"/>
        <dbReference type="ChEBI" id="CHEBI:15378"/>
        <dbReference type="ChEBI" id="CHEBI:17757"/>
        <dbReference type="ChEBI" id="CHEBI:57540"/>
        <dbReference type="ChEBI" id="CHEBI:57945"/>
        <dbReference type="ChEBI" id="CHEBI:62192"/>
    </reaction>
</comment>
<evidence type="ECO:0000256" key="3">
    <source>
        <dbReference type="ARBA" id="ARBA00022528"/>
    </source>
</evidence>
<dbReference type="EMBL" id="MK138584">
    <property type="protein sequence ID" value="QNS25971.1"/>
    <property type="molecule type" value="Genomic_DNA"/>
</dbReference>
<gene>
    <name evidence="13 16" type="primary">ndhB</name>
</gene>
<keyword evidence="7 13" id="KW-0618">Plastoquinone</keyword>
<evidence type="ECO:0000256" key="10">
    <source>
        <dbReference type="ARBA" id="ARBA00023027"/>
    </source>
</evidence>
<evidence type="ECO:0000256" key="11">
    <source>
        <dbReference type="ARBA" id="ARBA00023078"/>
    </source>
</evidence>
<feature type="transmembrane region" description="Helical" evidence="13">
    <location>
        <begin position="98"/>
        <end position="118"/>
    </location>
</feature>
<dbReference type="InterPro" id="IPR045693">
    <property type="entry name" value="Ndh2_N"/>
</dbReference>
<feature type="transmembrane region" description="Helical" evidence="13">
    <location>
        <begin position="58"/>
        <end position="78"/>
    </location>
</feature>
<keyword evidence="2 13" id="KW-0813">Transport</keyword>
<evidence type="ECO:0000256" key="8">
    <source>
        <dbReference type="ARBA" id="ARBA00022967"/>
    </source>
</evidence>
<evidence type="ECO:0000256" key="6">
    <source>
        <dbReference type="ARBA" id="ARBA00022857"/>
    </source>
</evidence>
<feature type="transmembrane region" description="Helical" evidence="13">
    <location>
        <begin position="479"/>
        <end position="501"/>
    </location>
</feature>
<feature type="domain" description="NADH:quinone oxidoreductase/Mrp antiporter transmembrane" evidence="14">
    <location>
        <begin position="145"/>
        <end position="442"/>
    </location>
</feature>
<dbReference type="GO" id="GO:0008137">
    <property type="term" value="F:NADH dehydrogenase (ubiquinone) activity"/>
    <property type="evidence" value="ECO:0007669"/>
    <property type="project" value="InterPro"/>
</dbReference>
<comment type="catalytic activity">
    <reaction evidence="13">
        <text>a plastoquinone + NADPH + (n+1) H(+)(in) = a plastoquinol + NADP(+) + n H(+)(out)</text>
        <dbReference type="Rhea" id="RHEA:42612"/>
        <dbReference type="Rhea" id="RHEA-COMP:9561"/>
        <dbReference type="Rhea" id="RHEA-COMP:9562"/>
        <dbReference type="ChEBI" id="CHEBI:15378"/>
        <dbReference type="ChEBI" id="CHEBI:17757"/>
        <dbReference type="ChEBI" id="CHEBI:57783"/>
        <dbReference type="ChEBI" id="CHEBI:58349"/>
        <dbReference type="ChEBI" id="CHEBI:62192"/>
    </reaction>
</comment>
<keyword evidence="8 13" id="KW-1278">Translocase</keyword>
<comment type="function">
    <text evidence="13">NDH shuttles electrons from NAD(P)H:plastoquinone, via FMN and iron-sulfur (Fe-S) centers, to quinones in the photosynthetic chain and possibly in a chloroplast respiratory chain. The immediate electron acceptor for the enzyme in this species is believed to be plastoquinone. Couples the redox reaction to proton translocation, and thus conserves the redox energy in a proton gradient.</text>
</comment>
<keyword evidence="4 13" id="KW-0812">Transmembrane</keyword>
<dbReference type="Pfam" id="PF19530">
    <property type="entry name" value="Ndh2_N"/>
    <property type="match status" value="1"/>
</dbReference>
<feature type="transmembrane region" description="Helical" evidence="13">
    <location>
        <begin position="222"/>
        <end position="243"/>
    </location>
</feature>
<dbReference type="GO" id="GO:0048038">
    <property type="term" value="F:quinone binding"/>
    <property type="evidence" value="ECO:0007669"/>
    <property type="project" value="UniProtKB-KW"/>
</dbReference>
<dbReference type="AlphaFoldDB" id="A0A7H1CQG3"/>
<dbReference type="GO" id="GO:0042773">
    <property type="term" value="P:ATP synthesis coupled electron transport"/>
    <property type="evidence" value="ECO:0007669"/>
    <property type="project" value="InterPro"/>
</dbReference>
<dbReference type="Pfam" id="PF00361">
    <property type="entry name" value="Proton_antipo_M"/>
    <property type="match status" value="1"/>
</dbReference>
<dbReference type="PRINTS" id="PR01434">
    <property type="entry name" value="NADHDHGNASE5"/>
</dbReference>
<dbReference type="EC" id="7.1.1.-" evidence="13"/>
<protein>
    <recommendedName>
        <fullName evidence="13">NAD(P)H-quinone oxidoreductase subunit 2, chloroplastic</fullName>
        <ecNumber evidence="13">7.1.1.-</ecNumber>
    </recommendedName>
    <alternativeName>
        <fullName evidence="13">NAD(P)H dehydrogenase, subunit 2</fullName>
    </alternativeName>
    <alternativeName>
        <fullName evidence="13">NADH-plastoquinone oxidoreductase subunit 2</fullName>
    </alternativeName>
</protein>
<feature type="transmembrane region" description="Helical" evidence="13">
    <location>
        <begin position="426"/>
        <end position="447"/>
    </location>
</feature>
<evidence type="ECO:0000256" key="12">
    <source>
        <dbReference type="ARBA" id="ARBA00023136"/>
    </source>
</evidence>